<reference evidence="4" key="1">
    <citation type="submission" date="2021-08" db="EMBL/GenBank/DDBJ databases">
        <title>WGS assembly of Ceratopteris richardii.</title>
        <authorList>
            <person name="Marchant D.B."/>
            <person name="Chen G."/>
            <person name="Jenkins J."/>
            <person name="Shu S."/>
            <person name="Leebens-Mack J."/>
            <person name="Grimwood J."/>
            <person name="Schmutz J."/>
            <person name="Soltis P."/>
            <person name="Soltis D."/>
            <person name="Chen Z.-H."/>
        </authorList>
    </citation>
    <scope>NUCLEOTIDE SEQUENCE</scope>
    <source>
        <strain evidence="4">Whitten #5841</strain>
        <tissue evidence="4">Leaf</tissue>
    </source>
</reference>
<proteinExistence type="predicted"/>
<sequence>MAPFLRASLRGLRSSLCSSRKRCLQESGCSYERLYSECSALQSASQMIDESSGEDGVTSKDFDYFKQKENTKETSYLGARENEKPQQSTTDSLTNLIIGKMRSKGDGSGLNKVSAPSLSMASKGNRLHTENRGPDKWDQVMASMRNMTAKKKQESMKKGDPEPISRRIKESGFLGDFVGSGSLSQNLSKALRSDADSPSTDDAFERYLVSSMQKPLASLKGPAVKDRTKGEKPVRFGFLKALEGDGSPTRHQVSGGATPNRSQEVATSSGSNITANESQGSSQSFKKEAKPTSFEHLNSRNRASFVDANDSSELGNSIDKKLSEANCVNMEKPVDETNKGTLSSHSGHMVCVKNLPNEISLGLIKEALSNHGEVVSSFKKPNPDGSFCAFIEYKTADAMDSVLASRWLQVDTMVYAIVRADCPLTTVVRLNRVSPSLSEGEIRSICEKLGNVDYIRKRGMGIYDVFYMAENLSNISNILNSLNDATLSEGKWVAVPAPILHRAASRSILNNYEGRTWFKEQVKRTLDQLETGLQNLYVNVEDLKSLHAMEDEMR</sequence>
<comment type="caution">
    <text evidence="4">The sequence shown here is derived from an EMBL/GenBank/DDBJ whole genome shotgun (WGS) entry which is preliminary data.</text>
</comment>
<dbReference type="InterPro" id="IPR058942">
    <property type="entry name" value="AT3G52170-like"/>
</dbReference>
<organism evidence="4 5">
    <name type="scientific">Ceratopteris richardii</name>
    <name type="common">Triangle waterfern</name>
    <dbReference type="NCBI Taxonomy" id="49495"/>
    <lineage>
        <taxon>Eukaryota</taxon>
        <taxon>Viridiplantae</taxon>
        <taxon>Streptophyta</taxon>
        <taxon>Embryophyta</taxon>
        <taxon>Tracheophyta</taxon>
        <taxon>Polypodiopsida</taxon>
        <taxon>Polypodiidae</taxon>
        <taxon>Polypodiales</taxon>
        <taxon>Pteridineae</taxon>
        <taxon>Pteridaceae</taxon>
        <taxon>Parkerioideae</taxon>
        <taxon>Ceratopteris</taxon>
    </lineage>
</organism>
<accession>A0A8T2QAR0</accession>
<name>A0A8T2QAR0_CERRI</name>
<feature type="compositionally biased region" description="Polar residues" evidence="2">
    <location>
        <begin position="249"/>
        <end position="284"/>
    </location>
</feature>
<evidence type="ECO:0000313" key="4">
    <source>
        <dbReference type="EMBL" id="KAH7280603.1"/>
    </source>
</evidence>
<dbReference type="SUPFAM" id="SSF54928">
    <property type="entry name" value="RNA-binding domain, RBD"/>
    <property type="match status" value="1"/>
</dbReference>
<dbReference type="InterPro" id="IPR000504">
    <property type="entry name" value="RRM_dom"/>
</dbReference>
<evidence type="ECO:0000313" key="5">
    <source>
        <dbReference type="Proteomes" id="UP000825935"/>
    </source>
</evidence>
<protein>
    <recommendedName>
        <fullName evidence="3">RRM domain-containing protein</fullName>
    </recommendedName>
</protein>
<gene>
    <name evidence="4" type="ORF">KP509_36G005600</name>
</gene>
<feature type="coiled-coil region" evidence="1">
    <location>
        <begin position="519"/>
        <end position="546"/>
    </location>
</feature>
<dbReference type="PANTHER" id="PTHR34568:SF5">
    <property type="entry name" value="RNA-BINDING (RRM_RBD_RNP MOTIFS) FAMILY PROTEIN"/>
    <property type="match status" value="1"/>
</dbReference>
<dbReference type="Pfam" id="PF00076">
    <property type="entry name" value="RRM_1"/>
    <property type="match status" value="1"/>
</dbReference>
<evidence type="ECO:0000256" key="1">
    <source>
        <dbReference type="SAM" id="Coils"/>
    </source>
</evidence>
<evidence type="ECO:0000256" key="2">
    <source>
        <dbReference type="SAM" id="MobiDB-lite"/>
    </source>
</evidence>
<keyword evidence="5" id="KW-1185">Reference proteome</keyword>
<dbReference type="Proteomes" id="UP000825935">
    <property type="component" value="Chromosome 36"/>
</dbReference>
<feature type="domain" description="RRM" evidence="3">
    <location>
        <begin position="350"/>
        <end position="404"/>
    </location>
</feature>
<keyword evidence="1" id="KW-0175">Coiled coil</keyword>
<dbReference type="GO" id="GO:0003723">
    <property type="term" value="F:RNA binding"/>
    <property type="evidence" value="ECO:0007669"/>
    <property type="project" value="InterPro"/>
</dbReference>
<dbReference type="AlphaFoldDB" id="A0A8T2QAR0"/>
<evidence type="ECO:0000259" key="3">
    <source>
        <dbReference type="Pfam" id="PF00076"/>
    </source>
</evidence>
<dbReference type="OrthoDB" id="1938644at2759"/>
<dbReference type="PANTHER" id="PTHR34568">
    <property type="entry name" value="RRM DOMAIN-CONTAINING PROTEIN"/>
    <property type="match status" value="1"/>
</dbReference>
<feature type="region of interest" description="Disordered" evidence="2">
    <location>
        <begin position="241"/>
        <end position="301"/>
    </location>
</feature>
<dbReference type="InterPro" id="IPR035979">
    <property type="entry name" value="RBD_domain_sf"/>
</dbReference>
<dbReference type="EMBL" id="CM035441">
    <property type="protein sequence ID" value="KAH7280603.1"/>
    <property type="molecule type" value="Genomic_DNA"/>
</dbReference>
<dbReference type="CDD" id="cd00590">
    <property type="entry name" value="RRM_SF"/>
    <property type="match status" value="1"/>
</dbReference>